<accession>A0A2G8SI66</accession>
<evidence type="ECO:0000313" key="2">
    <source>
        <dbReference type="Proteomes" id="UP000230002"/>
    </source>
</evidence>
<protein>
    <recommendedName>
        <fullName evidence="3">P-loop containing nucleoside triphosphate hydrolase protein</fullName>
    </recommendedName>
</protein>
<dbReference type="AlphaFoldDB" id="A0A2G8SI66"/>
<dbReference type="Proteomes" id="UP000230002">
    <property type="component" value="Unassembled WGS sequence"/>
</dbReference>
<gene>
    <name evidence="1" type="ORF">GSI_04087</name>
</gene>
<sequence>MANTGGPPPAPSPPVAIGYMSSHVLAQLDAHRFHHEKQGISPSSIPPLIVGVQGPQGSGKTFLTSILRDSLQSAPHDLSVAVLSLDDLYLTHDGLVALADAHPQNALLKGRGQPGTHDVPLGTQLLNKLKRINDASGVGVQVELPSFDKSLFGGEGDRAPSGAVVRSPVDVVLFEGWCTGFYPISEEEVERRFTAPVTGLGDTFFETRGYRVEDVLDVNERLKGYISWWDLFDAFIQIKPPDEHPYTHIYQWRLQQEHNMKARNGGIGMTDEQVTVFVDRYIPGYVFFGDGVTEGYNEAPGQRKVPPWIGHGLRVQIGEKREVLSTSTF</sequence>
<dbReference type="Gene3D" id="3.40.50.300">
    <property type="entry name" value="P-loop containing nucleotide triphosphate hydrolases"/>
    <property type="match status" value="1"/>
</dbReference>
<dbReference type="SUPFAM" id="SSF52540">
    <property type="entry name" value="P-loop containing nucleoside triphosphate hydrolases"/>
    <property type="match status" value="1"/>
</dbReference>
<dbReference type="PANTHER" id="PTHR10285">
    <property type="entry name" value="URIDINE KINASE"/>
    <property type="match status" value="1"/>
</dbReference>
<evidence type="ECO:0000313" key="1">
    <source>
        <dbReference type="EMBL" id="PIL33464.1"/>
    </source>
</evidence>
<dbReference type="EMBL" id="AYKW01000007">
    <property type="protein sequence ID" value="PIL33464.1"/>
    <property type="molecule type" value="Genomic_DNA"/>
</dbReference>
<name>A0A2G8SI66_9APHY</name>
<evidence type="ECO:0008006" key="3">
    <source>
        <dbReference type="Google" id="ProtNLM"/>
    </source>
</evidence>
<dbReference type="InterPro" id="IPR027417">
    <property type="entry name" value="P-loop_NTPase"/>
</dbReference>
<organism evidence="1 2">
    <name type="scientific">Ganoderma sinense ZZ0214-1</name>
    <dbReference type="NCBI Taxonomy" id="1077348"/>
    <lineage>
        <taxon>Eukaryota</taxon>
        <taxon>Fungi</taxon>
        <taxon>Dikarya</taxon>
        <taxon>Basidiomycota</taxon>
        <taxon>Agaricomycotina</taxon>
        <taxon>Agaricomycetes</taxon>
        <taxon>Polyporales</taxon>
        <taxon>Polyporaceae</taxon>
        <taxon>Ganoderma</taxon>
    </lineage>
</organism>
<dbReference type="STRING" id="1077348.A0A2G8SI66"/>
<comment type="caution">
    <text evidence="1">The sequence shown here is derived from an EMBL/GenBank/DDBJ whole genome shotgun (WGS) entry which is preliminary data.</text>
</comment>
<dbReference type="OrthoDB" id="347435at2759"/>
<keyword evidence="2" id="KW-1185">Reference proteome</keyword>
<reference evidence="1 2" key="1">
    <citation type="journal article" date="2015" name="Sci. Rep.">
        <title>Chromosome-level genome map provides insights into diverse defense mechanisms in the medicinal fungus Ganoderma sinense.</title>
        <authorList>
            <person name="Zhu Y."/>
            <person name="Xu J."/>
            <person name="Sun C."/>
            <person name="Zhou S."/>
            <person name="Xu H."/>
            <person name="Nelson D.R."/>
            <person name="Qian J."/>
            <person name="Song J."/>
            <person name="Luo H."/>
            <person name="Xiang L."/>
            <person name="Li Y."/>
            <person name="Xu Z."/>
            <person name="Ji A."/>
            <person name="Wang L."/>
            <person name="Lu S."/>
            <person name="Hayward A."/>
            <person name="Sun W."/>
            <person name="Li X."/>
            <person name="Schwartz D.C."/>
            <person name="Wang Y."/>
            <person name="Chen S."/>
        </authorList>
    </citation>
    <scope>NUCLEOTIDE SEQUENCE [LARGE SCALE GENOMIC DNA]</scope>
    <source>
        <strain evidence="1 2">ZZ0214-1</strain>
    </source>
</reference>
<proteinExistence type="predicted"/>